<comment type="similarity">
    <text evidence="1">Belongs to the helicase family. RecQ subfamily.</text>
</comment>
<name>A0A4S8L5H1_DENBC</name>
<evidence type="ECO:0000256" key="3">
    <source>
        <dbReference type="ARBA" id="ARBA00023235"/>
    </source>
</evidence>
<dbReference type="GO" id="GO:0043138">
    <property type="term" value="F:3'-5' DNA helicase activity"/>
    <property type="evidence" value="ECO:0007669"/>
    <property type="project" value="UniProtKB-EC"/>
</dbReference>
<comment type="catalytic activity">
    <reaction evidence="4">
        <text>Couples ATP hydrolysis with the unwinding of duplex DNA by translocating in the 3'-5' direction.</text>
        <dbReference type="EC" id="5.6.2.4"/>
    </reaction>
</comment>
<dbReference type="SUPFAM" id="SSF52540">
    <property type="entry name" value="P-loop containing nucleoside triphosphate hydrolases"/>
    <property type="match status" value="1"/>
</dbReference>
<protein>
    <recommendedName>
        <fullName evidence="5">DNA 3'-5' helicase</fullName>
        <ecNumber evidence="5">5.6.2.4</ecNumber>
    </recommendedName>
</protein>
<dbReference type="GO" id="GO:0005694">
    <property type="term" value="C:chromosome"/>
    <property type="evidence" value="ECO:0007669"/>
    <property type="project" value="TreeGrafter"/>
</dbReference>
<evidence type="ECO:0000256" key="4">
    <source>
        <dbReference type="ARBA" id="ARBA00034617"/>
    </source>
</evidence>
<keyword evidence="7" id="KW-1185">Reference proteome</keyword>
<evidence type="ECO:0000256" key="1">
    <source>
        <dbReference type="ARBA" id="ARBA00005446"/>
    </source>
</evidence>
<dbReference type="GO" id="GO:0003677">
    <property type="term" value="F:DNA binding"/>
    <property type="evidence" value="ECO:0007669"/>
    <property type="project" value="UniProtKB-KW"/>
</dbReference>
<dbReference type="EMBL" id="ML179639">
    <property type="protein sequence ID" value="THU83819.1"/>
    <property type="molecule type" value="Genomic_DNA"/>
</dbReference>
<dbReference type="GO" id="GO:0005737">
    <property type="term" value="C:cytoplasm"/>
    <property type="evidence" value="ECO:0007669"/>
    <property type="project" value="TreeGrafter"/>
</dbReference>
<evidence type="ECO:0000256" key="5">
    <source>
        <dbReference type="ARBA" id="ARBA00034808"/>
    </source>
</evidence>
<gene>
    <name evidence="6" type="ORF">K435DRAFT_688816</name>
</gene>
<dbReference type="GO" id="GO:0009378">
    <property type="term" value="F:four-way junction helicase activity"/>
    <property type="evidence" value="ECO:0007669"/>
    <property type="project" value="TreeGrafter"/>
</dbReference>
<dbReference type="AlphaFoldDB" id="A0A4S8L5H1"/>
<dbReference type="PANTHER" id="PTHR13710">
    <property type="entry name" value="DNA HELICASE RECQ FAMILY MEMBER"/>
    <property type="match status" value="1"/>
</dbReference>
<dbReference type="PANTHER" id="PTHR13710:SF105">
    <property type="entry name" value="ATP-DEPENDENT DNA HELICASE Q1"/>
    <property type="match status" value="1"/>
</dbReference>
<keyword evidence="3" id="KW-0413">Isomerase</keyword>
<dbReference type="OrthoDB" id="10261556at2759"/>
<dbReference type="Gene3D" id="3.40.50.300">
    <property type="entry name" value="P-loop containing nucleotide triphosphate hydrolases"/>
    <property type="match status" value="2"/>
</dbReference>
<accession>A0A4S8L5H1</accession>
<proteinExistence type="inferred from homology"/>
<feature type="non-terminal residue" evidence="6">
    <location>
        <position position="1"/>
    </location>
</feature>
<reference evidence="6 7" key="1">
    <citation type="journal article" date="2019" name="Nat. Ecol. Evol.">
        <title>Megaphylogeny resolves global patterns of mushroom evolution.</title>
        <authorList>
            <person name="Varga T."/>
            <person name="Krizsan K."/>
            <person name="Foldi C."/>
            <person name="Dima B."/>
            <person name="Sanchez-Garcia M."/>
            <person name="Sanchez-Ramirez S."/>
            <person name="Szollosi G.J."/>
            <person name="Szarkandi J.G."/>
            <person name="Papp V."/>
            <person name="Albert L."/>
            <person name="Andreopoulos W."/>
            <person name="Angelini C."/>
            <person name="Antonin V."/>
            <person name="Barry K.W."/>
            <person name="Bougher N.L."/>
            <person name="Buchanan P."/>
            <person name="Buyck B."/>
            <person name="Bense V."/>
            <person name="Catcheside P."/>
            <person name="Chovatia M."/>
            <person name="Cooper J."/>
            <person name="Damon W."/>
            <person name="Desjardin D."/>
            <person name="Finy P."/>
            <person name="Geml J."/>
            <person name="Haridas S."/>
            <person name="Hughes K."/>
            <person name="Justo A."/>
            <person name="Karasinski D."/>
            <person name="Kautmanova I."/>
            <person name="Kiss B."/>
            <person name="Kocsube S."/>
            <person name="Kotiranta H."/>
            <person name="LaButti K.M."/>
            <person name="Lechner B.E."/>
            <person name="Liimatainen K."/>
            <person name="Lipzen A."/>
            <person name="Lukacs Z."/>
            <person name="Mihaltcheva S."/>
            <person name="Morgado L.N."/>
            <person name="Niskanen T."/>
            <person name="Noordeloos M.E."/>
            <person name="Ohm R.A."/>
            <person name="Ortiz-Santana B."/>
            <person name="Ovrebo C."/>
            <person name="Racz N."/>
            <person name="Riley R."/>
            <person name="Savchenko A."/>
            <person name="Shiryaev A."/>
            <person name="Soop K."/>
            <person name="Spirin V."/>
            <person name="Szebenyi C."/>
            <person name="Tomsovsky M."/>
            <person name="Tulloss R.E."/>
            <person name="Uehling J."/>
            <person name="Grigoriev I.V."/>
            <person name="Vagvolgyi C."/>
            <person name="Papp T."/>
            <person name="Martin F.M."/>
            <person name="Miettinen O."/>
            <person name="Hibbett D.S."/>
            <person name="Nagy L.G."/>
        </authorList>
    </citation>
    <scope>NUCLEOTIDE SEQUENCE [LARGE SCALE GENOMIC DNA]</scope>
    <source>
        <strain evidence="6 7">CBS 962.96</strain>
    </source>
</reference>
<dbReference type="EC" id="5.6.2.4" evidence="5"/>
<dbReference type="GO" id="GO:0006281">
    <property type="term" value="P:DNA repair"/>
    <property type="evidence" value="ECO:0007669"/>
    <property type="project" value="TreeGrafter"/>
</dbReference>
<evidence type="ECO:0000313" key="7">
    <source>
        <dbReference type="Proteomes" id="UP000297245"/>
    </source>
</evidence>
<evidence type="ECO:0000313" key="6">
    <source>
        <dbReference type="EMBL" id="THU83819.1"/>
    </source>
</evidence>
<organism evidence="6 7">
    <name type="scientific">Dendrothele bispora (strain CBS 962.96)</name>
    <dbReference type="NCBI Taxonomy" id="1314807"/>
    <lineage>
        <taxon>Eukaryota</taxon>
        <taxon>Fungi</taxon>
        <taxon>Dikarya</taxon>
        <taxon>Basidiomycota</taxon>
        <taxon>Agaricomycotina</taxon>
        <taxon>Agaricomycetes</taxon>
        <taxon>Agaricomycetidae</taxon>
        <taxon>Agaricales</taxon>
        <taxon>Agaricales incertae sedis</taxon>
        <taxon>Dendrothele</taxon>
    </lineage>
</organism>
<dbReference type="Proteomes" id="UP000297245">
    <property type="component" value="Unassembled WGS sequence"/>
</dbReference>
<dbReference type="GO" id="GO:0006310">
    <property type="term" value="P:DNA recombination"/>
    <property type="evidence" value="ECO:0007669"/>
    <property type="project" value="TreeGrafter"/>
</dbReference>
<keyword evidence="2" id="KW-0238">DNA-binding</keyword>
<sequence length="289" mass="32577">LTMRGVPAIALTGNNKDLDKDLNACASFHSFLFCVGFVGPEMALSKNFHANVLKSEVFQDSCIALVVDEAHNISEWGTDDFCPDFAHIHQENALFGCLPSNLPTPVAPATVPLEIIEDMKDKLSMRKDTIIIAVSNEKLNVSLSVHVMQHPQDRFTDLLPLFPSKALGPLDFPQTLIYVNGHQEAERVQDFLQSDSLECILGNHFEFYHRYVTEDHKMFIERGLYDGSLRAVPPTDALGMVHYLLYICIKRVVLWNKPHTFNSLIQKIGQCVQVFTEVSKAILFMTKQQ</sequence>
<dbReference type="InterPro" id="IPR027417">
    <property type="entry name" value="P-loop_NTPase"/>
</dbReference>
<evidence type="ECO:0000256" key="2">
    <source>
        <dbReference type="ARBA" id="ARBA00023125"/>
    </source>
</evidence>